<evidence type="ECO:0000313" key="2">
    <source>
        <dbReference type="Proteomes" id="UP000790377"/>
    </source>
</evidence>
<organism evidence="1 2">
    <name type="scientific">Hygrophoropsis aurantiaca</name>
    <dbReference type="NCBI Taxonomy" id="72124"/>
    <lineage>
        <taxon>Eukaryota</taxon>
        <taxon>Fungi</taxon>
        <taxon>Dikarya</taxon>
        <taxon>Basidiomycota</taxon>
        <taxon>Agaricomycotina</taxon>
        <taxon>Agaricomycetes</taxon>
        <taxon>Agaricomycetidae</taxon>
        <taxon>Boletales</taxon>
        <taxon>Coniophorineae</taxon>
        <taxon>Hygrophoropsidaceae</taxon>
        <taxon>Hygrophoropsis</taxon>
    </lineage>
</organism>
<proteinExistence type="predicted"/>
<sequence length="322" mass="36535">MSQSDEHPVLDQELLQWISREYYEMNGSHIEILDAPPTPIEFSRLIHISRPVVIKGLQIPASARWTNDYLVKKMGEHSISVAFTPNGLADAVTRDSDGKLYFTEPYTSQMTMQEFFDQLMKNPILYLQSQNGNLYSSAFYEQDGRDSSEFQSLRADVPSKHPDAVNLWIGDERSTTSIHSDPYENIYTVVQGSKHFTLLPPADGWCLQERNYPHATYTPSPLDSNLVLTPSSSKTPYVRWSSIADPHLPEALPPEVHPLSITLEAGDTLYLPVGWWHHVRQSGDITVAVNWWYDAEVQGSTWVWLNMLRARDVPLGNTGEDS</sequence>
<evidence type="ECO:0000313" key="1">
    <source>
        <dbReference type="EMBL" id="KAH7914350.1"/>
    </source>
</evidence>
<reference evidence="1" key="1">
    <citation type="journal article" date="2021" name="New Phytol.">
        <title>Evolutionary innovations through gain and loss of genes in the ectomycorrhizal Boletales.</title>
        <authorList>
            <person name="Wu G."/>
            <person name="Miyauchi S."/>
            <person name="Morin E."/>
            <person name="Kuo A."/>
            <person name="Drula E."/>
            <person name="Varga T."/>
            <person name="Kohler A."/>
            <person name="Feng B."/>
            <person name="Cao Y."/>
            <person name="Lipzen A."/>
            <person name="Daum C."/>
            <person name="Hundley H."/>
            <person name="Pangilinan J."/>
            <person name="Johnson J."/>
            <person name="Barry K."/>
            <person name="LaButti K."/>
            <person name="Ng V."/>
            <person name="Ahrendt S."/>
            <person name="Min B."/>
            <person name="Choi I.G."/>
            <person name="Park H."/>
            <person name="Plett J.M."/>
            <person name="Magnuson J."/>
            <person name="Spatafora J.W."/>
            <person name="Nagy L.G."/>
            <person name="Henrissat B."/>
            <person name="Grigoriev I.V."/>
            <person name="Yang Z.L."/>
            <person name="Xu J."/>
            <person name="Martin F.M."/>
        </authorList>
    </citation>
    <scope>NUCLEOTIDE SEQUENCE</scope>
    <source>
        <strain evidence="1">ATCC 28755</strain>
    </source>
</reference>
<comment type="caution">
    <text evidence="1">The sequence shown here is derived from an EMBL/GenBank/DDBJ whole genome shotgun (WGS) entry which is preliminary data.</text>
</comment>
<dbReference type="Proteomes" id="UP000790377">
    <property type="component" value="Unassembled WGS sequence"/>
</dbReference>
<name>A0ACB8AM45_9AGAM</name>
<dbReference type="EMBL" id="MU267615">
    <property type="protein sequence ID" value="KAH7914350.1"/>
    <property type="molecule type" value="Genomic_DNA"/>
</dbReference>
<keyword evidence="2" id="KW-1185">Reference proteome</keyword>
<accession>A0ACB8AM45</accession>
<protein>
    <submittedName>
        <fullName evidence="1">Cupin-like domain-containing protein</fullName>
    </submittedName>
</protein>
<gene>
    <name evidence="1" type="ORF">BJ138DRAFT_1133452</name>
</gene>